<evidence type="ECO:0000256" key="1">
    <source>
        <dbReference type="ARBA" id="ARBA00004275"/>
    </source>
</evidence>
<evidence type="ECO:0000313" key="5">
    <source>
        <dbReference type="EMBL" id="NOV33210.1"/>
    </source>
</evidence>
<protein>
    <submittedName>
        <fullName evidence="5">Putative acyl-coa synthetase midgut overexpressed</fullName>
    </submittedName>
</protein>
<accession>A0A6M2CIX8</accession>
<dbReference type="EMBL" id="GHWJ01000473">
    <property type="protein sequence ID" value="NOV33210.1"/>
    <property type="molecule type" value="Transcribed_RNA"/>
</dbReference>
<dbReference type="OrthoDB" id="10253869at2759"/>
<dbReference type="GO" id="GO:0005777">
    <property type="term" value="C:peroxisome"/>
    <property type="evidence" value="ECO:0007669"/>
    <property type="project" value="UniProtKB-SubCell"/>
</dbReference>
<dbReference type="InterPro" id="IPR042099">
    <property type="entry name" value="ANL_N_sf"/>
</dbReference>
<dbReference type="GO" id="GO:0003824">
    <property type="term" value="F:catalytic activity"/>
    <property type="evidence" value="ECO:0007669"/>
    <property type="project" value="UniProtKB-ARBA"/>
</dbReference>
<dbReference type="InterPro" id="IPR000873">
    <property type="entry name" value="AMP-dep_synth/lig_dom"/>
</dbReference>
<comment type="subcellular location">
    <subcellularLocation>
        <location evidence="1">Peroxisome</location>
    </subcellularLocation>
</comment>
<dbReference type="PANTHER" id="PTHR24096">
    <property type="entry name" value="LONG-CHAIN-FATTY-ACID--COA LIGASE"/>
    <property type="match status" value="1"/>
</dbReference>
<evidence type="ECO:0000259" key="4">
    <source>
        <dbReference type="Pfam" id="PF13193"/>
    </source>
</evidence>
<dbReference type="InterPro" id="IPR045851">
    <property type="entry name" value="AMP-bd_C_sf"/>
</dbReference>
<dbReference type="AlphaFoldDB" id="A0A6M2CIX8"/>
<name>A0A6M2CIX8_RHIMP</name>
<dbReference type="Gene3D" id="3.40.50.12780">
    <property type="entry name" value="N-terminal domain of ligase-like"/>
    <property type="match status" value="1"/>
</dbReference>
<proteinExistence type="predicted"/>
<reference evidence="5" key="1">
    <citation type="submission" date="2019-09" db="EMBL/GenBank/DDBJ databases">
        <title>Organ-specific transcriptomic study of the physiology of the cattle tick, Rhipicephalus microplus.</title>
        <authorList>
            <person name="Tirloni L."/>
            <person name="Braz G."/>
            <person name="Gandara A.C.P."/>
            <person name="Sabadin G.A."/>
            <person name="da Silva R.M."/>
            <person name="Guizzo M.G."/>
            <person name="Machado J.A."/>
            <person name="Costa E.P."/>
            <person name="Gomes H.F."/>
            <person name="Moraes J."/>
            <person name="Mota M.B.S."/>
            <person name="Mesquita R.D."/>
            <person name="Alvarenga P.H."/>
            <person name="Alves F."/>
            <person name="Seixas A."/>
            <person name="da Fonseca R.N."/>
            <person name="Fogaca A."/>
            <person name="Logullo C."/>
            <person name="Tanaka A."/>
            <person name="Daffre S."/>
            <person name="Termignoni C."/>
            <person name="Vaz I.S.Jr."/>
            <person name="Oliveira P.L."/>
            <person name="Ribeiro J.M."/>
        </authorList>
    </citation>
    <scope>NUCLEOTIDE SEQUENCE</scope>
    <source>
        <strain evidence="5">Porto Alegre</strain>
    </source>
</reference>
<dbReference type="Pfam" id="PF00501">
    <property type="entry name" value="AMP-binding"/>
    <property type="match status" value="1"/>
</dbReference>
<organism evidence="5">
    <name type="scientific">Rhipicephalus microplus</name>
    <name type="common">Cattle tick</name>
    <name type="synonym">Boophilus microplus</name>
    <dbReference type="NCBI Taxonomy" id="6941"/>
    <lineage>
        <taxon>Eukaryota</taxon>
        <taxon>Metazoa</taxon>
        <taxon>Ecdysozoa</taxon>
        <taxon>Arthropoda</taxon>
        <taxon>Chelicerata</taxon>
        <taxon>Arachnida</taxon>
        <taxon>Acari</taxon>
        <taxon>Parasitiformes</taxon>
        <taxon>Ixodida</taxon>
        <taxon>Ixodoidea</taxon>
        <taxon>Ixodidae</taxon>
        <taxon>Rhipicephalinae</taxon>
        <taxon>Rhipicephalus</taxon>
        <taxon>Boophilus</taxon>
    </lineage>
</organism>
<dbReference type="Gene3D" id="3.30.300.30">
    <property type="match status" value="1"/>
</dbReference>
<feature type="domain" description="AMP-dependent synthetase/ligase" evidence="3">
    <location>
        <begin position="43"/>
        <end position="399"/>
    </location>
</feature>
<evidence type="ECO:0000256" key="2">
    <source>
        <dbReference type="ARBA" id="ARBA00023140"/>
    </source>
</evidence>
<dbReference type="SUPFAM" id="SSF56801">
    <property type="entry name" value="Acetyl-CoA synthetase-like"/>
    <property type="match status" value="1"/>
</dbReference>
<dbReference type="Pfam" id="PF13193">
    <property type="entry name" value="AMP-binding_C"/>
    <property type="match status" value="1"/>
</dbReference>
<dbReference type="InterPro" id="IPR025110">
    <property type="entry name" value="AMP-bd_C"/>
</dbReference>
<keyword evidence="2" id="KW-0576">Peroxisome</keyword>
<feature type="domain" description="AMP-binding enzyme C-terminal" evidence="4">
    <location>
        <begin position="449"/>
        <end position="525"/>
    </location>
</feature>
<dbReference type="PANTHER" id="PTHR24096:SF426">
    <property type="match status" value="1"/>
</dbReference>
<evidence type="ECO:0000259" key="3">
    <source>
        <dbReference type="Pfam" id="PF00501"/>
    </source>
</evidence>
<sequence>MATSPLVSIVDPKEQSFDLKRNFGEYILRHLRTHTNSKWINGTTHEAVNYGDVAEQVEAVRTALGRLGVKAGDKILILSVSRLQLLPMFLGAASANVASMYMSPGYGLDVLADAVRALSFAALCCEPCWVQDAVKLQRMVPSLKIIIVLDEVSDKRDSTCDCVITWNELLQKGRRANGTPCLPIEYREQDICYMTSTSGTTGKPKVVVHSHESLLATVQANSHPAHMKLNTDDVALATTSLGHVYALFDVVCKAIVQGASAAFVETSDDVLEALHTHKVTALSTTPHTARCILDNEKRKNYDLSCLKYVTSATSCINEDLARAFFQKLNLHSFIQLYGQSEIPFVAAGPYGAPCRFKSIGRLGMGVEAMVRDVETGKPLGPCEQGELVVRGPDLMLGYWGRLHEPATDSQGWYSTGDQCYYDEDGWLYLVQRMGDFFCCRGVKVSPVLVESVLQKCPEVHDCAVVGLPHDEAGHVAHAVVVRKPGADALKAGHFTRYVEENAPKTFRLEGGVTFVDEIPRNALGKLVRRELVQWVLKQHGRAG</sequence>
<dbReference type="VEuPathDB" id="VectorBase:LOC119172124"/>